<dbReference type="Pfam" id="PF25601">
    <property type="entry name" value="AAA_lid_14"/>
    <property type="match status" value="1"/>
</dbReference>
<feature type="domain" description="Sigma-54 factor interaction" evidence="6">
    <location>
        <begin position="138"/>
        <end position="367"/>
    </location>
</feature>
<name>A0A1M7Y346_9BACT</name>
<evidence type="ECO:0000313" key="9">
    <source>
        <dbReference type="Proteomes" id="UP000184603"/>
    </source>
</evidence>
<dbReference type="GO" id="GO:0006355">
    <property type="term" value="P:regulation of DNA-templated transcription"/>
    <property type="evidence" value="ECO:0007669"/>
    <property type="project" value="InterPro"/>
</dbReference>
<dbReference type="SMART" id="SM00448">
    <property type="entry name" value="REC"/>
    <property type="match status" value="1"/>
</dbReference>
<dbReference type="InterPro" id="IPR002078">
    <property type="entry name" value="Sigma_54_int"/>
</dbReference>
<dbReference type="PANTHER" id="PTHR32071">
    <property type="entry name" value="TRANSCRIPTIONAL REGULATORY PROTEIN"/>
    <property type="match status" value="1"/>
</dbReference>
<dbReference type="GO" id="GO:0043565">
    <property type="term" value="F:sequence-specific DNA binding"/>
    <property type="evidence" value="ECO:0007669"/>
    <property type="project" value="InterPro"/>
</dbReference>
<gene>
    <name evidence="8" type="ORF">SAMN02745220_01540</name>
</gene>
<proteinExistence type="predicted"/>
<evidence type="ECO:0000313" key="8">
    <source>
        <dbReference type="EMBL" id="SHO46507.1"/>
    </source>
</evidence>
<dbReference type="PROSITE" id="PS50045">
    <property type="entry name" value="SIGMA54_INTERACT_4"/>
    <property type="match status" value="1"/>
</dbReference>
<evidence type="ECO:0000259" key="6">
    <source>
        <dbReference type="PROSITE" id="PS50045"/>
    </source>
</evidence>
<evidence type="ECO:0000256" key="1">
    <source>
        <dbReference type="ARBA" id="ARBA00022741"/>
    </source>
</evidence>
<dbReference type="STRING" id="1121416.SAMN02745220_01540"/>
<accession>A0A1M7Y346</accession>
<dbReference type="FunFam" id="3.40.50.300:FF:000006">
    <property type="entry name" value="DNA-binding transcriptional regulator NtrC"/>
    <property type="match status" value="1"/>
</dbReference>
<protein>
    <submittedName>
        <fullName evidence="8">DNA-binding transcriptional response regulator, NtrC family, contains REC, AAA-type ATPase, and a Fis-type DNA-binding domains</fullName>
    </submittedName>
</protein>
<evidence type="ECO:0000256" key="5">
    <source>
        <dbReference type="PROSITE-ProRule" id="PRU00169"/>
    </source>
</evidence>
<keyword evidence="8" id="KW-0238">DNA-binding</keyword>
<evidence type="ECO:0000256" key="2">
    <source>
        <dbReference type="ARBA" id="ARBA00022840"/>
    </source>
</evidence>
<dbReference type="InterPro" id="IPR025944">
    <property type="entry name" value="Sigma_54_int_dom_CS"/>
</dbReference>
<keyword evidence="2" id="KW-0067">ATP-binding</keyword>
<dbReference type="InterPro" id="IPR027417">
    <property type="entry name" value="P-loop_NTPase"/>
</dbReference>
<dbReference type="SMART" id="SM00382">
    <property type="entry name" value="AAA"/>
    <property type="match status" value="1"/>
</dbReference>
<dbReference type="PROSITE" id="PS00688">
    <property type="entry name" value="SIGMA54_INTERACT_3"/>
    <property type="match status" value="1"/>
</dbReference>
<feature type="domain" description="Response regulatory" evidence="7">
    <location>
        <begin position="3"/>
        <end position="117"/>
    </location>
</feature>
<dbReference type="GO" id="GO:0000160">
    <property type="term" value="P:phosphorelay signal transduction system"/>
    <property type="evidence" value="ECO:0007669"/>
    <property type="project" value="InterPro"/>
</dbReference>
<dbReference type="PROSITE" id="PS00675">
    <property type="entry name" value="SIGMA54_INTERACT_1"/>
    <property type="match status" value="1"/>
</dbReference>
<dbReference type="InterPro" id="IPR001789">
    <property type="entry name" value="Sig_transdc_resp-reg_receiver"/>
</dbReference>
<dbReference type="PANTHER" id="PTHR32071:SF113">
    <property type="entry name" value="ALGINATE BIOSYNTHESIS TRANSCRIPTIONAL REGULATORY PROTEIN ALGB"/>
    <property type="match status" value="1"/>
</dbReference>
<organism evidence="8 9">
    <name type="scientific">Desulfopila aestuarii DSM 18488</name>
    <dbReference type="NCBI Taxonomy" id="1121416"/>
    <lineage>
        <taxon>Bacteria</taxon>
        <taxon>Pseudomonadati</taxon>
        <taxon>Thermodesulfobacteriota</taxon>
        <taxon>Desulfobulbia</taxon>
        <taxon>Desulfobulbales</taxon>
        <taxon>Desulfocapsaceae</taxon>
        <taxon>Desulfopila</taxon>
    </lineage>
</organism>
<feature type="modified residue" description="4-aspartylphosphate" evidence="5">
    <location>
        <position position="52"/>
    </location>
</feature>
<dbReference type="SUPFAM" id="SSF52172">
    <property type="entry name" value="CheY-like"/>
    <property type="match status" value="1"/>
</dbReference>
<dbReference type="SUPFAM" id="SSF46689">
    <property type="entry name" value="Homeodomain-like"/>
    <property type="match status" value="1"/>
</dbReference>
<dbReference type="GO" id="GO:0005524">
    <property type="term" value="F:ATP binding"/>
    <property type="evidence" value="ECO:0007669"/>
    <property type="project" value="UniProtKB-KW"/>
</dbReference>
<dbReference type="Gene3D" id="1.10.10.60">
    <property type="entry name" value="Homeodomain-like"/>
    <property type="match status" value="1"/>
</dbReference>
<dbReference type="RefSeq" id="WP_073612861.1">
    <property type="nucleotide sequence ID" value="NZ_FRFE01000005.1"/>
</dbReference>
<dbReference type="InterPro" id="IPR025662">
    <property type="entry name" value="Sigma_54_int_dom_ATP-bd_1"/>
</dbReference>
<dbReference type="PROSITE" id="PS50110">
    <property type="entry name" value="RESPONSE_REGULATORY"/>
    <property type="match status" value="1"/>
</dbReference>
<dbReference type="Pfam" id="PF02954">
    <property type="entry name" value="HTH_8"/>
    <property type="match status" value="1"/>
</dbReference>
<dbReference type="Gene3D" id="1.10.8.60">
    <property type="match status" value="1"/>
</dbReference>
<sequence length="434" mass="47801">MGTVLIVDDVEDLRYSLSNTVRRAGYSVSVAANGQEALEILRTSIVELIFLDIGLPDGNGINLIPKINELSPGVDIIMLSGRNDAKSAVQSLREGAVDYIVKPFDLIEFKSVLHRIMRSRLLGKQAQLADTCTSVDAIIGNCESMRKVKETIHMASEVESPVLITGETGTGKELVARAIHDACPGNKGVFVKVDCGTLSANLVESELFGHDRGAFTDALTDKKGLVEVASDGTLFLDEIGNLPIALQPKLLRLIEESIFRKVGGIKDIAVKVRIIAATNADIDREIDAGTFREDLYYRLNVIPLQLPPLRDRGDDVLLLADAFIRTLSRDLKKEIRGIAPSAVEAMLAYDWPGNIRELRNLIEREIIFCKSGWLNPSGLRPAPSCGGLQGEELVTLRENERRYIKQVLNYTNNNKSKAARILDISRTTLREKLD</sequence>
<dbReference type="Proteomes" id="UP000184603">
    <property type="component" value="Unassembled WGS sequence"/>
</dbReference>
<dbReference type="InterPro" id="IPR058031">
    <property type="entry name" value="AAA_lid_NorR"/>
</dbReference>
<reference evidence="8 9" key="1">
    <citation type="submission" date="2016-12" db="EMBL/GenBank/DDBJ databases">
        <authorList>
            <person name="Song W.-J."/>
            <person name="Kurnit D.M."/>
        </authorList>
    </citation>
    <scope>NUCLEOTIDE SEQUENCE [LARGE SCALE GENOMIC DNA]</scope>
    <source>
        <strain evidence="8 9">DSM 18488</strain>
    </source>
</reference>
<dbReference type="Pfam" id="PF00158">
    <property type="entry name" value="Sigma54_activat"/>
    <property type="match status" value="1"/>
</dbReference>
<dbReference type="Gene3D" id="3.40.50.300">
    <property type="entry name" value="P-loop containing nucleotide triphosphate hydrolases"/>
    <property type="match status" value="1"/>
</dbReference>
<dbReference type="InterPro" id="IPR009057">
    <property type="entry name" value="Homeodomain-like_sf"/>
</dbReference>
<dbReference type="Gene3D" id="3.40.50.2300">
    <property type="match status" value="1"/>
</dbReference>
<dbReference type="EMBL" id="FRFE01000005">
    <property type="protein sequence ID" value="SHO46507.1"/>
    <property type="molecule type" value="Genomic_DNA"/>
</dbReference>
<evidence type="ECO:0000256" key="3">
    <source>
        <dbReference type="ARBA" id="ARBA00023015"/>
    </source>
</evidence>
<dbReference type="Pfam" id="PF00072">
    <property type="entry name" value="Response_reg"/>
    <property type="match status" value="1"/>
</dbReference>
<evidence type="ECO:0000259" key="7">
    <source>
        <dbReference type="PROSITE" id="PS50110"/>
    </source>
</evidence>
<keyword evidence="3" id="KW-0805">Transcription regulation</keyword>
<dbReference type="InterPro" id="IPR003593">
    <property type="entry name" value="AAA+_ATPase"/>
</dbReference>
<dbReference type="CDD" id="cd00009">
    <property type="entry name" value="AAA"/>
    <property type="match status" value="1"/>
</dbReference>
<dbReference type="CDD" id="cd00156">
    <property type="entry name" value="REC"/>
    <property type="match status" value="1"/>
</dbReference>
<keyword evidence="1" id="KW-0547">Nucleotide-binding</keyword>
<dbReference type="PRINTS" id="PR01590">
    <property type="entry name" value="HTHFIS"/>
</dbReference>
<dbReference type="OrthoDB" id="9814761at2"/>
<keyword evidence="5" id="KW-0597">Phosphoprotein</keyword>
<keyword evidence="9" id="KW-1185">Reference proteome</keyword>
<evidence type="ECO:0000256" key="4">
    <source>
        <dbReference type="ARBA" id="ARBA00023163"/>
    </source>
</evidence>
<keyword evidence="4" id="KW-0804">Transcription</keyword>
<dbReference type="SUPFAM" id="SSF52540">
    <property type="entry name" value="P-loop containing nucleoside triphosphate hydrolases"/>
    <property type="match status" value="1"/>
</dbReference>
<dbReference type="InterPro" id="IPR011006">
    <property type="entry name" value="CheY-like_superfamily"/>
</dbReference>
<dbReference type="InterPro" id="IPR002197">
    <property type="entry name" value="HTH_Fis"/>
</dbReference>
<dbReference type="AlphaFoldDB" id="A0A1M7Y346"/>